<evidence type="ECO:0000313" key="6">
    <source>
        <dbReference type="Proteomes" id="UP000611762"/>
    </source>
</evidence>
<protein>
    <submittedName>
        <fullName evidence="5">S-layer homology domain-containing protein</fullName>
    </submittedName>
</protein>
<evidence type="ECO:0000256" key="3">
    <source>
        <dbReference type="SAM" id="SignalP"/>
    </source>
</evidence>
<dbReference type="InterPro" id="IPR051465">
    <property type="entry name" value="Cell_Envelope_Struct_Comp"/>
</dbReference>
<dbReference type="PROSITE" id="PS51272">
    <property type="entry name" value="SLH"/>
    <property type="match status" value="2"/>
</dbReference>
<feature type="signal peptide" evidence="3">
    <location>
        <begin position="1"/>
        <end position="21"/>
    </location>
</feature>
<evidence type="ECO:0000259" key="4">
    <source>
        <dbReference type="PROSITE" id="PS51272"/>
    </source>
</evidence>
<organism evidence="5 6">
    <name type="scientific">Congzhengia minquanensis</name>
    <dbReference type="NCBI Taxonomy" id="2763657"/>
    <lineage>
        <taxon>Bacteria</taxon>
        <taxon>Bacillati</taxon>
        <taxon>Bacillota</taxon>
        <taxon>Clostridia</taxon>
        <taxon>Eubacteriales</taxon>
        <taxon>Oscillospiraceae</taxon>
        <taxon>Congzhengia</taxon>
    </lineage>
</organism>
<dbReference type="InterPro" id="IPR001119">
    <property type="entry name" value="SLH_dom"/>
</dbReference>
<name>A0A926DLY6_9FIRM</name>
<keyword evidence="1" id="KW-0677">Repeat</keyword>
<dbReference type="PANTHER" id="PTHR43308">
    <property type="entry name" value="OUTER MEMBRANE PROTEIN ALPHA-RELATED"/>
    <property type="match status" value="1"/>
</dbReference>
<dbReference type="AlphaFoldDB" id="A0A926DLY6"/>
<dbReference type="PANTHER" id="PTHR43308:SF5">
    <property type="entry name" value="S-LAYER PROTEIN _ PEPTIDOGLYCAN ENDO-BETA-N-ACETYLGLUCOSAMINIDASE"/>
    <property type="match status" value="1"/>
</dbReference>
<dbReference type="Proteomes" id="UP000611762">
    <property type="component" value="Unassembled WGS sequence"/>
</dbReference>
<feature type="chain" id="PRO_5038371448" evidence="3">
    <location>
        <begin position="22"/>
        <end position="797"/>
    </location>
</feature>
<keyword evidence="3" id="KW-0732">Signal</keyword>
<sequence length="797" mass="87727">MKKLIAIFLFVLIMLSFPAGVFSENEQPWEAEYTRIISQIPTKSQTKYILADLDYDGTPELIAGDKAIVSAYTFQNNSVIKITDNKDIPIQYFENLKTAQNSLTNLTEFMGQIADGSDIVTYKMSFSDGLPHVEVVAIEHSDRTGTFKGSGETPQSVPDCTSLVAEYLAGFTLKPFTLCVLSAKEIDAAGSKIEAIESFLKRYRFLSALSDDTSDFSKQQREAIKKAVGDGLFASFDKISRLSGTDVFVQFYVNDAAQASFVFPYAKQYAVVTNADSTSGGPGAAVIYGHESELDISYLSGLKTQENEASNVYIDYTKTMSFRGIDDYVNYLSAVLSSSGKNANENGKKAISEYMEHAVNRSSRTEIRAKNNTVTVNDYGVSFIAENAADCMERLLKLCDSQGFSQIRKARTIPELVCADIDLSQPVRIEYEKGVAQKLAGVSGIRLMLSDNLGIYITASDLANLEASFDLFCIEFKKNGDVFSVVFTDKNNQTIDYINAPVWFIVPAQSEYSTVMASFKGGTDNWGGQFDPKNKTIEFSTNYSGDYDIVENDITMNDIGGVPSGTKEAIRFMVSKGIFTLDKHNNFKPEATLSRYDFTAALVKMFYATNVDAKSAFSDVPENSEFYRYVASAEEQNIAAGYADGTFRGSEPVSKEQVVTFCGRTLTEKKGYAYPENDDAYLNFTDADQISQWARPDIAVAAQCGLVNNVGAFSPSGAVTRAEGAEILYKTFMLLYDVSPVTTVSSLQSGADSAVSNAQETFDFEFRAALCILITIVLLFLSYVLVKISKRKKAKKK</sequence>
<proteinExistence type="predicted"/>
<keyword evidence="2" id="KW-0472">Membrane</keyword>
<reference evidence="5" key="1">
    <citation type="submission" date="2020-08" db="EMBL/GenBank/DDBJ databases">
        <title>Genome public.</title>
        <authorList>
            <person name="Liu C."/>
            <person name="Sun Q."/>
        </authorList>
    </citation>
    <scope>NUCLEOTIDE SEQUENCE</scope>
    <source>
        <strain evidence="5">H8</strain>
    </source>
</reference>
<keyword evidence="6" id="KW-1185">Reference proteome</keyword>
<keyword evidence="2" id="KW-1133">Transmembrane helix</keyword>
<dbReference type="Pfam" id="PF00395">
    <property type="entry name" value="SLH"/>
    <property type="match status" value="3"/>
</dbReference>
<dbReference type="EMBL" id="JACRSU010000004">
    <property type="protein sequence ID" value="MBC8541405.1"/>
    <property type="molecule type" value="Genomic_DNA"/>
</dbReference>
<feature type="domain" description="SLH" evidence="4">
    <location>
        <begin position="613"/>
        <end position="676"/>
    </location>
</feature>
<evidence type="ECO:0000256" key="2">
    <source>
        <dbReference type="SAM" id="Phobius"/>
    </source>
</evidence>
<feature type="domain" description="SLH" evidence="4">
    <location>
        <begin position="681"/>
        <end position="742"/>
    </location>
</feature>
<keyword evidence="2" id="KW-0812">Transmembrane</keyword>
<dbReference type="RefSeq" id="WP_249313452.1">
    <property type="nucleotide sequence ID" value="NZ_JACRSU010000004.1"/>
</dbReference>
<evidence type="ECO:0000256" key="1">
    <source>
        <dbReference type="ARBA" id="ARBA00022737"/>
    </source>
</evidence>
<accession>A0A926DLY6</accession>
<evidence type="ECO:0000313" key="5">
    <source>
        <dbReference type="EMBL" id="MBC8541405.1"/>
    </source>
</evidence>
<feature type="transmembrane region" description="Helical" evidence="2">
    <location>
        <begin position="766"/>
        <end position="786"/>
    </location>
</feature>
<comment type="caution">
    <text evidence="5">The sequence shown here is derived from an EMBL/GenBank/DDBJ whole genome shotgun (WGS) entry which is preliminary data.</text>
</comment>
<gene>
    <name evidence="5" type="ORF">H8698_10490</name>
</gene>